<evidence type="ECO:0000256" key="11">
    <source>
        <dbReference type="ARBA" id="ARBA00022989"/>
    </source>
</evidence>
<dbReference type="Gene3D" id="1.10.287.770">
    <property type="entry name" value="YojJ-like"/>
    <property type="match status" value="1"/>
</dbReference>
<evidence type="ECO:0000256" key="4">
    <source>
        <dbReference type="ARBA" id="ARBA00022475"/>
    </source>
</evidence>
<reference evidence="18" key="1">
    <citation type="submission" date="2025-08" db="UniProtKB">
        <authorList>
            <consortium name="RefSeq"/>
        </authorList>
    </citation>
    <scope>IDENTIFICATION</scope>
</reference>
<dbReference type="RefSeq" id="XP_033770326.1">
    <property type="nucleotide sequence ID" value="XM_033914435.1"/>
</dbReference>
<keyword evidence="12 15" id="KW-0472">Membrane</keyword>
<evidence type="ECO:0000256" key="15">
    <source>
        <dbReference type="SAM" id="Phobius"/>
    </source>
</evidence>
<evidence type="ECO:0000256" key="8">
    <source>
        <dbReference type="ARBA" id="ARBA00022729"/>
    </source>
</evidence>
<dbReference type="GeneID" id="117345586"/>
<evidence type="ECO:0000256" key="9">
    <source>
        <dbReference type="ARBA" id="ARBA00022837"/>
    </source>
</evidence>
<dbReference type="GO" id="GO:0002282">
    <property type="term" value="P:microglial cell activation involved in immune response"/>
    <property type="evidence" value="ECO:0007669"/>
    <property type="project" value="TreeGrafter"/>
</dbReference>
<evidence type="ECO:0000256" key="13">
    <source>
        <dbReference type="ARBA" id="ARBA00023157"/>
    </source>
</evidence>
<evidence type="ECO:0000256" key="14">
    <source>
        <dbReference type="ARBA" id="ARBA00031252"/>
    </source>
</evidence>
<keyword evidence="9" id="KW-0106">Calcium</keyword>
<evidence type="ECO:0000313" key="17">
    <source>
        <dbReference type="Proteomes" id="UP000515159"/>
    </source>
</evidence>
<evidence type="ECO:0000313" key="18">
    <source>
        <dbReference type="RefSeq" id="XP_033770326.1"/>
    </source>
</evidence>
<dbReference type="PANTHER" id="PTHR17554:SF2">
    <property type="entry name" value="TYRO PROTEIN TYROSINE KINASE-BINDING PROTEIN"/>
    <property type="match status" value="1"/>
</dbReference>
<evidence type="ECO:0000256" key="6">
    <source>
        <dbReference type="ARBA" id="ARBA00022692"/>
    </source>
</evidence>
<dbReference type="GO" id="GO:0030889">
    <property type="term" value="P:negative regulation of B cell proliferation"/>
    <property type="evidence" value="ECO:0007669"/>
    <property type="project" value="TreeGrafter"/>
</dbReference>
<evidence type="ECO:0000256" key="3">
    <source>
        <dbReference type="ARBA" id="ARBA00022356"/>
    </source>
</evidence>
<gene>
    <name evidence="18" type="primary">LOC117345586</name>
</gene>
<keyword evidence="13" id="KW-1015">Disulfide bond</keyword>
<evidence type="ECO:0000256" key="2">
    <source>
        <dbReference type="ARBA" id="ARBA00009791"/>
    </source>
</evidence>
<keyword evidence="17" id="KW-1185">Reference proteome</keyword>
<dbReference type="InterPro" id="IPR026200">
    <property type="entry name" value="Tyrobp"/>
</dbReference>
<dbReference type="FunCoup" id="A0A6P8P4D9">
    <property type="interactions" value="189"/>
</dbReference>
<comment type="subcellular location">
    <subcellularLocation>
        <location evidence="1">Cell membrane</location>
        <topology evidence="1">Single-pass type I membrane protein</topology>
    </subcellularLocation>
</comment>
<dbReference type="PANTHER" id="PTHR17554">
    <property type="entry name" value="TYRO PROTEIN TYROSINE KINASE-BINDING PROTEIN"/>
    <property type="match status" value="1"/>
</dbReference>
<name>A0A6P8P4D9_GEOSA</name>
<dbReference type="AlphaFoldDB" id="A0A6P8P4D9"/>
<keyword evidence="10" id="KW-0391">Immunity</keyword>
<dbReference type="GO" id="GO:0005886">
    <property type="term" value="C:plasma membrane"/>
    <property type="evidence" value="ECO:0007669"/>
    <property type="project" value="UniProtKB-SubCell"/>
</dbReference>
<keyword evidence="4" id="KW-1003">Cell membrane</keyword>
<organism evidence="17 18">
    <name type="scientific">Geotrypetes seraphini</name>
    <name type="common">Gaboon caecilian</name>
    <name type="synonym">Caecilia seraphini</name>
    <dbReference type="NCBI Taxonomy" id="260995"/>
    <lineage>
        <taxon>Eukaryota</taxon>
        <taxon>Metazoa</taxon>
        <taxon>Chordata</taxon>
        <taxon>Craniata</taxon>
        <taxon>Vertebrata</taxon>
        <taxon>Euteleostomi</taxon>
        <taxon>Amphibia</taxon>
        <taxon>Gymnophiona</taxon>
        <taxon>Geotrypetes</taxon>
    </lineage>
</organism>
<dbReference type="GO" id="GO:0032911">
    <property type="term" value="P:negative regulation of transforming growth factor beta1 production"/>
    <property type="evidence" value="ECO:0007669"/>
    <property type="project" value="TreeGrafter"/>
</dbReference>
<dbReference type="GO" id="GO:0046872">
    <property type="term" value="F:metal ion binding"/>
    <property type="evidence" value="ECO:0007669"/>
    <property type="project" value="UniProtKB-KW"/>
</dbReference>
<evidence type="ECO:0000256" key="16">
    <source>
        <dbReference type="SAM" id="SignalP"/>
    </source>
</evidence>
<dbReference type="GO" id="GO:0009986">
    <property type="term" value="C:cell surface"/>
    <property type="evidence" value="ECO:0007669"/>
    <property type="project" value="TreeGrafter"/>
</dbReference>
<dbReference type="GO" id="GO:0032816">
    <property type="term" value="P:positive regulation of natural killer cell activation"/>
    <property type="evidence" value="ECO:0007669"/>
    <property type="project" value="TreeGrafter"/>
</dbReference>
<dbReference type="GO" id="GO:0005102">
    <property type="term" value="F:signaling receptor binding"/>
    <property type="evidence" value="ECO:0007669"/>
    <property type="project" value="TreeGrafter"/>
</dbReference>
<keyword evidence="7" id="KW-0479">Metal-binding</keyword>
<proteinExistence type="inferred from homology"/>
<dbReference type="GO" id="GO:0034241">
    <property type="term" value="P:positive regulation of macrophage fusion"/>
    <property type="evidence" value="ECO:0007669"/>
    <property type="project" value="TreeGrafter"/>
</dbReference>
<protein>
    <recommendedName>
        <fullName evidence="3">TYRO protein tyrosine kinase-binding protein</fullName>
    </recommendedName>
    <alternativeName>
        <fullName evidence="14">DNAX-activation protein 12</fullName>
    </alternativeName>
</protein>
<evidence type="ECO:0000256" key="1">
    <source>
        <dbReference type="ARBA" id="ARBA00004251"/>
    </source>
</evidence>
<accession>A0A6P8P4D9</accession>
<dbReference type="GO" id="GO:1904151">
    <property type="term" value="P:positive regulation of microglial cell mediated cytotoxicity"/>
    <property type="evidence" value="ECO:0007669"/>
    <property type="project" value="TreeGrafter"/>
</dbReference>
<evidence type="ECO:0000256" key="10">
    <source>
        <dbReference type="ARBA" id="ARBA00022859"/>
    </source>
</evidence>
<feature type="signal peptide" evidence="16">
    <location>
        <begin position="1"/>
        <end position="20"/>
    </location>
</feature>
<dbReference type="GO" id="GO:0002283">
    <property type="term" value="P:neutrophil activation involved in immune response"/>
    <property type="evidence" value="ECO:0007669"/>
    <property type="project" value="TreeGrafter"/>
</dbReference>
<feature type="chain" id="PRO_5027620159" description="TYRO protein tyrosine kinase-binding protein" evidence="16">
    <location>
        <begin position="21"/>
        <end position="108"/>
    </location>
</feature>
<comment type="similarity">
    <text evidence="2">Belongs to the TYROBP family.</text>
</comment>
<keyword evidence="11 15" id="KW-1133">Transmembrane helix</keyword>
<feature type="transmembrane region" description="Helical" evidence="15">
    <location>
        <begin position="36"/>
        <end position="61"/>
    </location>
</feature>
<evidence type="ECO:0000256" key="5">
    <source>
        <dbReference type="ARBA" id="ARBA00022553"/>
    </source>
</evidence>
<keyword evidence="5" id="KW-0597">Phosphoprotein</keyword>
<dbReference type="Proteomes" id="UP000515159">
    <property type="component" value="Chromosome 11"/>
</dbReference>
<evidence type="ECO:0000256" key="12">
    <source>
        <dbReference type="ARBA" id="ARBA00023136"/>
    </source>
</evidence>
<evidence type="ECO:0000256" key="7">
    <source>
        <dbReference type="ARBA" id="ARBA00022723"/>
    </source>
</evidence>
<dbReference type="CDD" id="cd12087">
    <property type="entry name" value="TM_EGFR-like"/>
    <property type="match status" value="1"/>
</dbReference>
<dbReference type="InParanoid" id="A0A6P8P4D9"/>
<keyword evidence="6 15" id="KW-0812">Transmembrane</keyword>
<dbReference type="OrthoDB" id="9901873at2759"/>
<dbReference type="KEGG" id="gsh:117345586"/>
<keyword evidence="8 16" id="KW-0732">Signal</keyword>
<sequence length="108" mass="11998">MTRCAHVSFSIILCVLGILGIVCEQRDCTSCYHMDAVAITAIIVGDIIITVLIALAVFFLARRLNAKNKDTGSMQKNQKSGVTEAESHYQELQGHKLDIYCDLNQMHK</sequence>